<gene>
    <name evidence="2" type="ORF">FLK61_22845</name>
</gene>
<keyword evidence="1" id="KW-0812">Transmembrane</keyword>
<keyword evidence="1" id="KW-0472">Membrane</keyword>
<keyword evidence="1" id="KW-1133">Transmembrane helix</keyword>
<evidence type="ECO:0008006" key="4">
    <source>
        <dbReference type="Google" id="ProtNLM"/>
    </source>
</evidence>
<protein>
    <recommendedName>
        <fullName evidence="4">Spore cortex biosynthesis protein YabQ</fullName>
    </recommendedName>
</protein>
<reference evidence="3" key="1">
    <citation type="submission" date="2019-07" db="EMBL/GenBank/DDBJ databases">
        <title>Bacillus alkalisoli sp. nov. isolated from saline soil.</title>
        <authorList>
            <person name="Sun J.-Q."/>
            <person name="Xu L."/>
        </authorList>
    </citation>
    <scope>NUCLEOTIDE SEQUENCE [LARGE SCALE GENOMIC DNA]</scope>
    <source>
        <strain evidence="3">M4U3P1</strain>
    </source>
</reference>
<feature type="transmembrane region" description="Helical" evidence="1">
    <location>
        <begin position="22"/>
        <end position="41"/>
    </location>
</feature>
<keyword evidence="3" id="KW-1185">Reference proteome</keyword>
<evidence type="ECO:0000256" key="1">
    <source>
        <dbReference type="SAM" id="Phobius"/>
    </source>
</evidence>
<accession>A0A859FA38</accession>
<proteinExistence type="predicted"/>
<dbReference type="InterPro" id="IPR019074">
    <property type="entry name" value="YabQ"/>
</dbReference>
<dbReference type="Pfam" id="PF09578">
    <property type="entry name" value="Spore_YabQ"/>
    <property type="match status" value="1"/>
</dbReference>
<sequence length="162" mass="19004">MGVLIGTSINLYSRFFRYAPRMLLYVAAPLLGIALAAWYFYLLYQVNYGEVRIYLLLAIVVGYLLYLRLFAKTVTKILDLVEKLVIRTCMLVYSLFYYIIVIPTKAILKVMVSSVMIIGTYTWRIFTAILTLIFKLTGLLYVATKTQHAYRHIKHKWLRRRD</sequence>
<feature type="transmembrane region" description="Helical" evidence="1">
    <location>
        <begin position="53"/>
        <end position="71"/>
    </location>
</feature>
<evidence type="ECO:0000313" key="3">
    <source>
        <dbReference type="Proteomes" id="UP000318138"/>
    </source>
</evidence>
<name>A0A859FA38_9BACI</name>
<evidence type="ECO:0000313" key="2">
    <source>
        <dbReference type="EMBL" id="QKS69648.1"/>
    </source>
</evidence>
<feature type="transmembrane region" description="Helical" evidence="1">
    <location>
        <begin position="91"/>
        <end position="119"/>
    </location>
</feature>
<dbReference type="AlphaFoldDB" id="A0A859FA38"/>
<organism evidence="2 3">
    <name type="scientific">Paenalkalicoccus suaedae</name>
    <dbReference type="NCBI Taxonomy" id="2592382"/>
    <lineage>
        <taxon>Bacteria</taxon>
        <taxon>Bacillati</taxon>
        <taxon>Bacillota</taxon>
        <taxon>Bacilli</taxon>
        <taxon>Bacillales</taxon>
        <taxon>Bacillaceae</taxon>
        <taxon>Paenalkalicoccus</taxon>
    </lineage>
</organism>
<dbReference type="Proteomes" id="UP000318138">
    <property type="component" value="Chromosome"/>
</dbReference>
<feature type="transmembrane region" description="Helical" evidence="1">
    <location>
        <begin position="125"/>
        <end position="144"/>
    </location>
</feature>
<dbReference type="EMBL" id="CP041372">
    <property type="protein sequence ID" value="QKS69648.1"/>
    <property type="molecule type" value="Genomic_DNA"/>
</dbReference>
<dbReference type="KEGG" id="psua:FLK61_22845"/>
<dbReference type="NCBIfam" id="TIGR02893">
    <property type="entry name" value="spore_yabQ"/>
    <property type="match status" value="1"/>
</dbReference>